<dbReference type="PANTHER" id="PTHR43281:SF6">
    <property type="entry name" value="HETERODIMERIC GERANYLGERANYL PYROPHOSPHATE SYNTHASE SMALL SUBUNIT, CHLOROPLASTIC-LIKE"/>
    <property type="match status" value="1"/>
</dbReference>
<dbReference type="Proteomes" id="UP000825729">
    <property type="component" value="Unassembled WGS sequence"/>
</dbReference>
<name>A0AAV7DW94_ARIFI</name>
<dbReference type="GO" id="GO:0046872">
    <property type="term" value="F:metal ion binding"/>
    <property type="evidence" value="ECO:0007669"/>
    <property type="project" value="UniProtKB-KW"/>
</dbReference>
<evidence type="ECO:0000256" key="3">
    <source>
        <dbReference type="ARBA" id="ARBA00022842"/>
    </source>
</evidence>
<dbReference type="Gene3D" id="1.10.600.10">
    <property type="entry name" value="Farnesyl Diphosphate Synthase"/>
    <property type="match status" value="1"/>
</dbReference>
<proteinExistence type="predicted"/>
<organism evidence="4 5">
    <name type="scientific">Aristolochia fimbriata</name>
    <name type="common">White veined hardy Dutchman's pipe vine</name>
    <dbReference type="NCBI Taxonomy" id="158543"/>
    <lineage>
        <taxon>Eukaryota</taxon>
        <taxon>Viridiplantae</taxon>
        <taxon>Streptophyta</taxon>
        <taxon>Embryophyta</taxon>
        <taxon>Tracheophyta</taxon>
        <taxon>Spermatophyta</taxon>
        <taxon>Magnoliopsida</taxon>
        <taxon>Magnoliidae</taxon>
        <taxon>Piperales</taxon>
        <taxon>Aristolochiaceae</taxon>
        <taxon>Aristolochia</taxon>
    </lineage>
</organism>
<protein>
    <submittedName>
        <fullName evidence="4">Uncharacterized protein</fullName>
    </submittedName>
</protein>
<dbReference type="GO" id="GO:0004659">
    <property type="term" value="F:prenyltransferase activity"/>
    <property type="evidence" value="ECO:0007669"/>
    <property type="project" value="TreeGrafter"/>
</dbReference>
<dbReference type="InterPro" id="IPR008949">
    <property type="entry name" value="Isoprenoid_synthase_dom_sf"/>
</dbReference>
<dbReference type="SUPFAM" id="SSF48576">
    <property type="entry name" value="Terpenoid synthases"/>
    <property type="match status" value="1"/>
</dbReference>
<comment type="caution">
    <text evidence="4">The sequence shown here is derived from an EMBL/GenBank/DDBJ whole genome shotgun (WGS) entry which is preliminary data.</text>
</comment>
<dbReference type="CDD" id="cd00385">
    <property type="entry name" value="Isoprenoid_Biosyn_C1"/>
    <property type="match status" value="1"/>
</dbReference>
<keyword evidence="5" id="KW-1185">Reference proteome</keyword>
<keyword evidence="2" id="KW-0479">Metal-binding</keyword>
<evidence type="ECO:0000256" key="2">
    <source>
        <dbReference type="ARBA" id="ARBA00022723"/>
    </source>
</evidence>
<evidence type="ECO:0000256" key="1">
    <source>
        <dbReference type="ARBA" id="ARBA00001946"/>
    </source>
</evidence>
<gene>
    <name evidence="4" type="ORF">H6P81_019398</name>
</gene>
<evidence type="ECO:0000313" key="5">
    <source>
        <dbReference type="Proteomes" id="UP000825729"/>
    </source>
</evidence>
<sequence length="308" mass="32567">MAATSFHVAGNPTLRPWPSRRPSVTCKAIPGLASVSSSSENQAAYYWSGINADVETHLELSFPAAREPVAVHATLRELVLSAPRTMAPALCVAAADLVAGGDRAAAVGVAAALHAYYAAAHAHERLPGLLEDANPNPNPVNMRLLCGDAVYPFVFGAVAGTLGGSDPVRATRVMVEMAQLMGSQGYVMGQYMHVKRVKEGGGPGGAGGVGAREVCEKKEGALYSCAAACGALLGGADEEETERLRRFGYYVGMIHGMLFGTGRGERVGVESFRTMALKELEAFRWKSRKVERISTLLDVTSEESTRAQ</sequence>
<evidence type="ECO:0000313" key="4">
    <source>
        <dbReference type="EMBL" id="KAG9439233.1"/>
    </source>
</evidence>
<keyword evidence="3" id="KW-0460">Magnesium</keyword>
<dbReference type="AlphaFoldDB" id="A0AAV7DW94"/>
<dbReference type="PANTHER" id="PTHR43281">
    <property type="entry name" value="FARNESYL DIPHOSPHATE SYNTHASE"/>
    <property type="match status" value="1"/>
</dbReference>
<comment type="cofactor">
    <cofactor evidence="1">
        <name>Mg(2+)</name>
        <dbReference type="ChEBI" id="CHEBI:18420"/>
    </cofactor>
</comment>
<reference evidence="4 5" key="1">
    <citation type="submission" date="2021-07" db="EMBL/GenBank/DDBJ databases">
        <title>The Aristolochia fimbriata genome: insights into angiosperm evolution, floral development and chemical biosynthesis.</title>
        <authorList>
            <person name="Jiao Y."/>
        </authorList>
    </citation>
    <scope>NUCLEOTIDE SEQUENCE [LARGE SCALE GENOMIC DNA]</scope>
    <source>
        <strain evidence="4">IBCAS-2021</strain>
        <tissue evidence="4">Leaf</tissue>
    </source>
</reference>
<accession>A0AAV7DW94</accession>
<dbReference type="EMBL" id="JAINDJ010000008">
    <property type="protein sequence ID" value="KAG9439233.1"/>
    <property type="molecule type" value="Genomic_DNA"/>
</dbReference>